<keyword evidence="3" id="KW-1185">Reference proteome</keyword>
<gene>
    <name evidence="2" type="ORF">HUE88_12485</name>
</gene>
<evidence type="ECO:0000313" key="2">
    <source>
        <dbReference type="EMBL" id="QOY51899.1"/>
    </source>
</evidence>
<dbReference type="KEGG" id="sbal:HUE88_12485"/>
<dbReference type="InterPro" id="IPR022548">
    <property type="entry name" value="DUF2846"/>
</dbReference>
<proteinExistence type="predicted"/>
<dbReference type="Pfam" id="PF11008">
    <property type="entry name" value="DUF2846"/>
    <property type="match status" value="1"/>
</dbReference>
<dbReference type="Proteomes" id="UP000593994">
    <property type="component" value="Chromosome"/>
</dbReference>
<evidence type="ECO:0000259" key="1">
    <source>
        <dbReference type="Pfam" id="PF11008"/>
    </source>
</evidence>
<accession>A0A7S7RMW3</accession>
<dbReference type="AlphaFoldDB" id="A0A7S7RMW3"/>
<sequence length="217" mass="23899">MKNILIKATILITVLMFTACGTKVPFKKEEPLQGAALVYVYVPISVGSGEDMSGSSYKIRVNNKRIEGRIIDGEYKSFNLKPNSTTISTTRNDIQEQALKIDFKAGETYYLKVVNNSESATFELVQVDSTLGLKEIAKTGLAGSRAIEVDNILTELVEEDPQEEAQIVSKPVAKKVQSIPATTSSKMDEVKKAYQLKVDGILTEDEFTKLKAEILAK</sequence>
<feature type="domain" description="DUF2846" evidence="1">
    <location>
        <begin position="33"/>
        <end position="117"/>
    </location>
</feature>
<evidence type="ECO:0000313" key="3">
    <source>
        <dbReference type="Proteomes" id="UP000593994"/>
    </source>
</evidence>
<dbReference type="RefSeq" id="WP_194369480.1">
    <property type="nucleotide sequence ID" value="NZ_CP054492.1"/>
</dbReference>
<organism evidence="2 3">
    <name type="scientific">Candidatus Sulfurimonas baltica</name>
    <dbReference type="NCBI Taxonomy" id="2740404"/>
    <lineage>
        <taxon>Bacteria</taxon>
        <taxon>Pseudomonadati</taxon>
        <taxon>Campylobacterota</taxon>
        <taxon>Epsilonproteobacteria</taxon>
        <taxon>Campylobacterales</taxon>
        <taxon>Sulfurimonadaceae</taxon>
        <taxon>Sulfurimonas</taxon>
    </lineage>
</organism>
<protein>
    <submittedName>
        <fullName evidence="2">DUF2846 domain-containing protein</fullName>
    </submittedName>
</protein>
<dbReference type="EMBL" id="CP054492">
    <property type="protein sequence ID" value="QOY51899.1"/>
    <property type="molecule type" value="Genomic_DNA"/>
</dbReference>
<name>A0A7S7RMW3_9BACT</name>
<reference evidence="2 3" key="1">
    <citation type="submission" date="2020-05" db="EMBL/GenBank/DDBJ databases">
        <title>Sulfurimonas marisnigri, sp. nov., and Sulfurimonas baltica, sp. nov., manganese oxide reducing chemolithoautotrophs of the class Epsilonproteobacteria isolated from the pelagic redoxclines of the Black and Baltic Seas and emended description of the genus Sulfurimonas.</title>
        <authorList>
            <person name="Henkel J.V."/>
            <person name="Laudan C."/>
            <person name="Werner J."/>
            <person name="Neu T."/>
            <person name="Plewe S."/>
            <person name="Sproer C."/>
            <person name="Bunk B."/>
            <person name="Schulz-Vogt H.N."/>
        </authorList>
    </citation>
    <scope>NUCLEOTIDE SEQUENCE [LARGE SCALE GENOMIC DNA]</scope>
    <source>
        <strain evidence="2 3">GD2</strain>
    </source>
</reference>
<dbReference type="PROSITE" id="PS51257">
    <property type="entry name" value="PROKAR_LIPOPROTEIN"/>
    <property type="match status" value="1"/>
</dbReference>